<proteinExistence type="predicted"/>
<dbReference type="EMBL" id="LR797135">
    <property type="protein sequence ID" value="CAB4189306.1"/>
    <property type="molecule type" value="Genomic_DNA"/>
</dbReference>
<gene>
    <name evidence="1" type="ORF">UFOVP1184_17</name>
</gene>
<evidence type="ECO:0000313" key="1">
    <source>
        <dbReference type="EMBL" id="CAB4189306.1"/>
    </source>
</evidence>
<sequence length="96" mass="10440">MTQAKVSSRTVDISLSSPFDGWTATMKADGIPARIFIELQSGDVERSLEAVARLIVKHNFLDDEGVPAKSVLDAPMDALTETIQKWSEAVATLPPR</sequence>
<accession>A0A6J5R3K8</accession>
<organism evidence="1">
    <name type="scientific">uncultured Caudovirales phage</name>
    <dbReference type="NCBI Taxonomy" id="2100421"/>
    <lineage>
        <taxon>Viruses</taxon>
        <taxon>Duplodnaviria</taxon>
        <taxon>Heunggongvirae</taxon>
        <taxon>Uroviricota</taxon>
        <taxon>Caudoviricetes</taxon>
        <taxon>Peduoviridae</taxon>
        <taxon>Maltschvirus</taxon>
        <taxon>Maltschvirus maltsch</taxon>
    </lineage>
</organism>
<reference evidence="1" key="1">
    <citation type="submission" date="2020-05" db="EMBL/GenBank/DDBJ databases">
        <authorList>
            <person name="Chiriac C."/>
            <person name="Salcher M."/>
            <person name="Ghai R."/>
            <person name="Kavagutti S V."/>
        </authorList>
    </citation>
    <scope>NUCLEOTIDE SEQUENCE</scope>
</reference>
<name>A0A6J5R3K8_9CAUD</name>
<protein>
    <submittedName>
        <fullName evidence="1">Uncharacterized protein</fullName>
    </submittedName>
</protein>